<dbReference type="GO" id="GO:0004622">
    <property type="term" value="F:phosphatidylcholine lysophospholipase activity"/>
    <property type="evidence" value="ECO:0007669"/>
    <property type="project" value="TreeGrafter"/>
</dbReference>
<dbReference type="AlphaFoldDB" id="K1S7U1"/>
<name>K1S7U1_9ZZZZ</name>
<dbReference type="InterPro" id="IPR036514">
    <property type="entry name" value="SGNH_hydro_sf"/>
</dbReference>
<gene>
    <name evidence="2" type="ORF">LEA_16318</name>
</gene>
<dbReference type="Pfam" id="PF13472">
    <property type="entry name" value="Lipase_GDSL_2"/>
    <property type="match status" value="1"/>
</dbReference>
<organism evidence="2">
    <name type="scientific">human gut metagenome</name>
    <dbReference type="NCBI Taxonomy" id="408170"/>
    <lineage>
        <taxon>unclassified sequences</taxon>
        <taxon>metagenomes</taxon>
        <taxon>organismal metagenomes</taxon>
    </lineage>
</organism>
<reference evidence="2" key="1">
    <citation type="journal article" date="2013" name="Environ. Microbiol.">
        <title>Microbiota from the distal guts of lean and obese adolescents exhibit partial functional redundancy besides clear differences in community structure.</title>
        <authorList>
            <person name="Ferrer M."/>
            <person name="Ruiz A."/>
            <person name="Lanza F."/>
            <person name="Haange S.B."/>
            <person name="Oberbach A."/>
            <person name="Till H."/>
            <person name="Bargiela R."/>
            <person name="Campoy C."/>
            <person name="Segura M.T."/>
            <person name="Richter M."/>
            <person name="von Bergen M."/>
            <person name="Seifert J."/>
            <person name="Suarez A."/>
        </authorList>
    </citation>
    <scope>NUCLEOTIDE SEQUENCE</scope>
</reference>
<dbReference type="Gene3D" id="3.40.50.1110">
    <property type="entry name" value="SGNH hydrolase"/>
    <property type="match status" value="1"/>
</dbReference>
<comment type="caution">
    <text evidence="2">The sequence shown here is derived from an EMBL/GenBank/DDBJ whole genome shotgun (WGS) entry which is preliminary data.</text>
</comment>
<protein>
    <submittedName>
        <fullName evidence="2">Acylhydrolase</fullName>
    </submittedName>
</protein>
<evidence type="ECO:0000259" key="1">
    <source>
        <dbReference type="Pfam" id="PF13472"/>
    </source>
</evidence>
<dbReference type="InterPro" id="IPR051532">
    <property type="entry name" value="Ester_Hydrolysis_Enzymes"/>
</dbReference>
<evidence type="ECO:0000313" key="2">
    <source>
        <dbReference type="EMBL" id="EKC53543.1"/>
    </source>
</evidence>
<dbReference type="SUPFAM" id="SSF52266">
    <property type="entry name" value="SGNH hydrolase"/>
    <property type="match status" value="1"/>
</dbReference>
<dbReference type="EMBL" id="AJWY01011150">
    <property type="protein sequence ID" value="EKC53543.1"/>
    <property type="molecule type" value="Genomic_DNA"/>
</dbReference>
<proteinExistence type="predicted"/>
<dbReference type="InterPro" id="IPR013830">
    <property type="entry name" value="SGNH_hydro"/>
</dbReference>
<feature type="domain" description="SGNH hydrolase-type esterase" evidence="1">
    <location>
        <begin position="1"/>
        <end position="112"/>
    </location>
</feature>
<sequence length="140" mass="15494">MVILAGINDIAQNQGPISLENTFGNIVSMCELAEHNGIRVVLCSVLPCDRFSWRPEIAPAEKVRALNALLREYAARQGIVYVDYHSAFDNGQGGLDAHFSEDGCHPTLYGYTLMEPMVVKGINKALRTRKERYTTPTPAL</sequence>
<dbReference type="PANTHER" id="PTHR30383">
    <property type="entry name" value="THIOESTERASE 1/PROTEASE 1/LYSOPHOSPHOLIPASE L1"/>
    <property type="match status" value="1"/>
</dbReference>
<dbReference type="PANTHER" id="PTHR30383:SF5">
    <property type="entry name" value="SGNH HYDROLASE-TYPE ESTERASE DOMAIN-CONTAINING PROTEIN"/>
    <property type="match status" value="1"/>
</dbReference>
<accession>K1S7U1</accession>
<keyword evidence="2" id="KW-0378">Hydrolase</keyword>